<proteinExistence type="predicted"/>
<protein>
    <submittedName>
        <fullName evidence="2">Uncharacterized protein</fullName>
    </submittedName>
</protein>
<organism evidence="2 3">
    <name type="scientific">Marasmius tenuissimus</name>
    <dbReference type="NCBI Taxonomy" id="585030"/>
    <lineage>
        <taxon>Eukaryota</taxon>
        <taxon>Fungi</taxon>
        <taxon>Dikarya</taxon>
        <taxon>Basidiomycota</taxon>
        <taxon>Agaricomycotina</taxon>
        <taxon>Agaricomycetes</taxon>
        <taxon>Agaricomycetidae</taxon>
        <taxon>Agaricales</taxon>
        <taxon>Marasmiineae</taxon>
        <taxon>Marasmiaceae</taxon>
        <taxon>Marasmius</taxon>
    </lineage>
</organism>
<sequence>MGPGDTSKRANPYQSNFTPKQRSQSDFCFAAAPVLKVFRDQNPQFKRGEMAPFTAKVWDEWFKVWPEPERSRGRLAQGLEVYVTILNEATHHEEQVRQGNVSPLENTDVPWEALLDQIIGDSGFQKWAPAM</sequence>
<evidence type="ECO:0000313" key="3">
    <source>
        <dbReference type="Proteomes" id="UP001437256"/>
    </source>
</evidence>
<dbReference type="Proteomes" id="UP001437256">
    <property type="component" value="Unassembled WGS sequence"/>
</dbReference>
<feature type="region of interest" description="Disordered" evidence="1">
    <location>
        <begin position="1"/>
        <end position="24"/>
    </location>
</feature>
<feature type="compositionally biased region" description="Polar residues" evidence="1">
    <location>
        <begin position="12"/>
        <end position="24"/>
    </location>
</feature>
<evidence type="ECO:0000256" key="1">
    <source>
        <dbReference type="SAM" id="MobiDB-lite"/>
    </source>
</evidence>
<accession>A0ABR2ZM49</accession>
<name>A0ABR2ZM49_9AGAR</name>
<reference evidence="2 3" key="1">
    <citation type="submission" date="2024-05" db="EMBL/GenBank/DDBJ databases">
        <title>A draft genome resource for the thread blight pathogen Marasmius tenuissimus strain MS-2.</title>
        <authorList>
            <person name="Yulfo-Soto G.E."/>
            <person name="Baruah I.K."/>
            <person name="Amoako-Attah I."/>
            <person name="Bukari Y."/>
            <person name="Meinhardt L.W."/>
            <person name="Bailey B.A."/>
            <person name="Cohen S.P."/>
        </authorList>
    </citation>
    <scope>NUCLEOTIDE SEQUENCE [LARGE SCALE GENOMIC DNA]</scope>
    <source>
        <strain evidence="2 3">MS-2</strain>
    </source>
</reference>
<evidence type="ECO:0000313" key="2">
    <source>
        <dbReference type="EMBL" id="KAL0062004.1"/>
    </source>
</evidence>
<keyword evidence="3" id="KW-1185">Reference proteome</keyword>
<comment type="caution">
    <text evidence="2">The sequence shown here is derived from an EMBL/GenBank/DDBJ whole genome shotgun (WGS) entry which is preliminary data.</text>
</comment>
<dbReference type="EMBL" id="JBBXMP010000117">
    <property type="protein sequence ID" value="KAL0062004.1"/>
    <property type="molecule type" value="Genomic_DNA"/>
</dbReference>
<gene>
    <name evidence="2" type="ORF">AAF712_011160</name>
</gene>